<feature type="transmembrane region" description="Helical" evidence="7">
    <location>
        <begin position="6"/>
        <end position="26"/>
    </location>
</feature>
<feature type="transmembrane region" description="Helical" evidence="7">
    <location>
        <begin position="107"/>
        <end position="124"/>
    </location>
</feature>
<keyword evidence="6 7" id="KW-0472">Membrane</keyword>
<feature type="transmembrane region" description="Helical" evidence="7">
    <location>
        <begin position="73"/>
        <end position="95"/>
    </location>
</feature>
<dbReference type="RefSeq" id="WP_171094469.1">
    <property type="nucleotide sequence ID" value="NZ_CP053069.1"/>
</dbReference>
<dbReference type="KEGG" id="uru:DSM104443_03431"/>
<evidence type="ECO:0000313" key="8">
    <source>
        <dbReference type="EMBL" id="QJR12345.1"/>
    </source>
</evidence>
<accession>A0A6M4GZA1</accession>
<dbReference type="InterPro" id="IPR032808">
    <property type="entry name" value="DoxX"/>
</dbReference>
<feature type="transmembrane region" description="Helical" evidence="7">
    <location>
        <begin position="47"/>
        <end position="67"/>
    </location>
</feature>
<dbReference type="PANTHER" id="PTHR33452:SF1">
    <property type="entry name" value="INNER MEMBRANE PROTEIN YPHA-RELATED"/>
    <property type="match status" value="1"/>
</dbReference>
<reference evidence="8 9" key="1">
    <citation type="submission" date="2020-04" db="EMBL/GenBank/DDBJ databases">
        <title>Usitatibacter rugosus gen. nov., sp. nov. and Usitatibacter palustris sp. nov., novel members of Usitatibacteraceae fam. nov. within the order Nitrosomonadales isolated from soil.</title>
        <authorList>
            <person name="Huber K.J."/>
            <person name="Neumann-Schaal M."/>
            <person name="Geppert A."/>
            <person name="Luckner M."/>
            <person name="Wanner G."/>
            <person name="Overmann J."/>
        </authorList>
    </citation>
    <scope>NUCLEOTIDE SEQUENCE [LARGE SCALE GENOMIC DNA]</scope>
    <source>
        <strain evidence="8 9">0125_3</strain>
    </source>
</reference>
<evidence type="ECO:0000256" key="6">
    <source>
        <dbReference type="ARBA" id="ARBA00023136"/>
    </source>
</evidence>
<dbReference type="Pfam" id="PF07681">
    <property type="entry name" value="DoxX"/>
    <property type="match status" value="1"/>
</dbReference>
<proteinExistence type="inferred from homology"/>
<dbReference type="PANTHER" id="PTHR33452">
    <property type="entry name" value="OXIDOREDUCTASE CATD-RELATED"/>
    <property type="match status" value="1"/>
</dbReference>
<sequence length="133" mass="14015">MNANVSNTAVLAGRILLGAIFMLSGFGKITGYEGTAGYMASKGMPMVNLLLPAAIAVELGGGLLLAIGLKARWAALAIFLFLIPTTLVFHAFWGIDPKEAATQQINFLKNLAIMGGMLMVFAHGPGRYSLDKS</sequence>
<evidence type="ECO:0000256" key="4">
    <source>
        <dbReference type="ARBA" id="ARBA00022692"/>
    </source>
</evidence>
<dbReference type="GO" id="GO:0005886">
    <property type="term" value="C:plasma membrane"/>
    <property type="evidence" value="ECO:0007669"/>
    <property type="project" value="UniProtKB-SubCell"/>
</dbReference>
<evidence type="ECO:0000256" key="3">
    <source>
        <dbReference type="ARBA" id="ARBA00022475"/>
    </source>
</evidence>
<keyword evidence="5 7" id="KW-1133">Transmembrane helix</keyword>
<evidence type="ECO:0000313" key="9">
    <source>
        <dbReference type="Proteomes" id="UP000501534"/>
    </source>
</evidence>
<dbReference type="AlphaFoldDB" id="A0A6M4GZA1"/>
<dbReference type="InterPro" id="IPR051907">
    <property type="entry name" value="DoxX-like_oxidoreductase"/>
</dbReference>
<keyword evidence="3" id="KW-1003">Cell membrane</keyword>
<keyword evidence="4 7" id="KW-0812">Transmembrane</keyword>
<dbReference type="Proteomes" id="UP000501534">
    <property type="component" value="Chromosome"/>
</dbReference>
<evidence type="ECO:0000256" key="7">
    <source>
        <dbReference type="SAM" id="Phobius"/>
    </source>
</evidence>
<evidence type="ECO:0000256" key="1">
    <source>
        <dbReference type="ARBA" id="ARBA00004651"/>
    </source>
</evidence>
<protein>
    <submittedName>
        <fullName evidence="8">Inner membrane protein YqjF</fullName>
    </submittedName>
</protein>
<organism evidence="8 9">
    <name type="scientific">Usitatibacter rugosus</name>
    <dbReference type="NCBI Taxonomy" id="2732067"/>
    <lineage>
        <taxon>Bacteria</taxon>
        <taxon>Pseudomonadati</taxon>
        <taxon>Pseudomonadota</taxon>
        <taxon>Betaproteobacteria</taxon>
        <taxon>Nitrosomonadales</taxon>
        <taxon>Usitatibacteraceae</taxon>
        <taxon>Usitatibacter</taxon>
    </lineage>
</organism>
<comment type="subcellular location">
    <subcellularLocation>
        <location evidence="1">Cell membrane</location>
        <topology evidence="1">Multi-pass membrane protein</topology>
    </subcellularLocation>
</comment>
<dbReference type="EMBL" id="CP053069">
    <property type="protein sequence ID" value="QJR12345.1"/>
    <property type="molecule type" value="Genomic_DNA"/>
</dbReference>
<keyword evidence="9" id="KW-1185">Reference proteome</keyword>
<comment type="similarity">
    <text evidence="2">Belongs to the DoxX family.</text>
</comment>
<evidence type="ECO:0000256" key="5">
    <source>
        <dbReference type="ARBA" id="ARBA00022989"/>
    </source>
</evidence>
<gene>
    <name evidence="8" type="primary">yqjF</name>
    <name evidence="8" type="ORF">DSM104443_03431</name>
</gene>
<evidence type="ECO:0000256" key="2">
    <source>
        <dbReference type="ARBA" id="ARBA00006679"/>
    </source>
</evidence>
<name>A0A6M4GZA1_9PROT</name>